<evidence type="ECO:0000313" key="3">
    <source>
        <dbReference type="EMBL" id="KST67085.1"/>
    </source>
</evidence>
<dbReference type="Gene3D" id="3.10.129.10">
    <property type="entry name" value="Hotdog Thioesterase"/>
    <property type="match status" value="1"/>
</dbReference>
<dbReference type="SUPFAM" id="SSF54637">
    <property type="entry name" value="Thioesterase/thiol ester dehydrase-isomerase"/>
    <property type="match status" value="1"/>
</dbReference>
<dbReference type="GO" id="GO:0047617">
    <property type="term" value="F:fatty acyl-CoA hydrolase activity"/>
    <property type="evidence" value="ECO:0007669"/>
    <property type="project" value="TreeGrafter"/>
</dbReference>
<protein>
    <recommendedName>
        <fullName evidence="2">1,4-dihydroxy-2-naphthoyl-CoA hydrolase</fullName>
        <shortName evidence="2">DHNA-CoA hydrolase</shortName>
        <ecNumber evidence="2">3.1.2.28</ecNumber>
    </recommendedName>
    <alternativeName>
        <fullName evidence="2">DHNA-CoA thioesterase</fullName>
    </alternativeName>
</protein>
<gene>
    <name evidence="3" type="ORF">BC008_28255</name>
</gene>
<dbReference type="InterPro" id="IPR050563">
    <property type="entry name" value="4-hydroxybenzoyl-CoA_TE"/>
</dbReference>
<dbReference type="OrthoDB" id="9800856at2"/>
<dbReference type="InterPro" id="IPR022829">
    <property type="entry name" value="DHNA_CoA_hydrolase"/>
</dbReference>
<dbReference type="PIRSF" id="PIRSF003230">
    <property type="entry name" value="YbgC"/>
    <property type="match status" value="1"/>
</dbReference>
<dbReference type="Proteomes" id="UP000053372">
    <property type="component" value="Unassembled WGS sequence"/>
</dbReference>
<dbReference type="RefSeq" id="WP_058183750.1">
    <property type="nucleotide sequence ID" value="NZ_LMTZ01000091.1"/>
</dbReference>
<proteinExistence type="inferred from homology"/>
<comment type="similarity">
    <text evidence="2">Belongs to the 4-hydroxybenzoyl-CoA thioesterase family. DHNA-CoA hydrolase subfamily.</text>
</comment>
<comment type="pathway">
    <text evidence="2">Quinol/quinone metabolism; 1,4-dihydroxy-2-naphthoate biosynthesis; 1,4-dihydroxy-2-naphthoate from chorismate: step 7/7.</text>
</comment>
<keyword evidence="1 2" id="KW-0378">Hydrolase</keyword>
<dbReference type="AlphaFoldDB" id="A0A0V7ZR44"/>
<name>A0A0V7ZR44_9CYAN</name>
<dbReference type="Pfam" id="PF13279">
    <property type="entry name" value="4HBT_2"/>
    <property type="match status" value="1"/>
</dbReference>
<dbReference type="GO" id="GO:0042372">
    <property type="term" value="P:phylloquinone biosynthetic process"/>
    <property type="evidence" value="ECO:0007669"/>
    <property type="project" value="UniProtKB-UniRule"/>
</dbReference>
<dbReference type="InterPro" id="IPR029069">
    <property type="entry name" value="HotDog_dom_sf"/>
</dbReference>
<comment type="function">
    <text evidence="2">Catalyzes the hydrolysis of 1,4-dihydroxy-2-naphthoyl-CoA (DHNA-CoA) to 1,4-dihydroxy-2-naphthoate (DHNA), a reaction involved in phylloquinone (vitamin K1) biosynthesis.</text>
</comment>
<dbReference type="GO" id="GO:0061522">
    <property type="term" value="F:1,4-dihydroxy-2-naphthoyl-CoA thioesterase activity"/>
    <property type="evidence" value="ECO:0007669"/>
    <property type="project" value="UniProtKB-EC"/>
</dbReference>
<dbReference type="CDD" id="cd00586">
    <property type="entry name" value="4HBT"/>
    <property type="match status" value="1"/>
</dbReference>
<feature type="active site" evidence="2">
    <location>
        <position position="15"/>
    </location>
</feature>
<dbReference type="InterPro" id="IPR006684">
    <property type="entry name" value="YbgC/YbaW"/>
</dbReference>
<evidence type="ECO:0000256" key="1">
    <source>
        <dbReference type="ARBA" id="ARBA00022801"/>
    </source>
</evidence>
<dbReference type="PANTHER" id="PTHR31793">
    <property type="entry name" value="4-HYDROXYBENZOYL-COA THIOESTERASE FAMILY MEMBER"/>
    <property type="match status" value="1"/>
</dbReference>
<evidence type="ECO:0000256" key="2">
    <source>
        <dbReference type="HAMAP-Rule" id="MF_02101"/>
    </source>
</evidence>
<sequence>MGFSYSYIVRFRDTDAAGVVYFANILNICHEAYESSLAASDIDIKEFFTKPIVAFPIVHADVDFFRPIFCGDILIIKMIAKKLGNDKFEINYEIFAQNMLASKANTKHVCIDASTRKRTDLPGYIISWLDNLG</sequence>
<comment type="catalytic activity">
    <reaction evidence="2">
        <text>1,4-dihydroxy-2-naphthoyl-CoA + H2O = 1,4-dihydroxy-2-naphthoate + CoA + H(+)</text>
        <dbReference type="Rhea" id="RHEA:26309"/>
        <dbReference type="ChEBI" id="CHEBI:11173"/>
        <dbReference type="ChEBI" id="CHEBI:15377"/>
        <dbReference type="ChEBI" id="CHEBI:15378"/>
        <dbReference type="ChEBI" id="CHEBI:57287"/>
        <dbReference type="ChEBI" id="CHEBI:58897"/>
        <dbReference type="EC" id="3.1.2.28"/>
    </reaction>
</comment>
<reference evidence="3 4" key="1">
    <citation type="journal article" date="2015" name="Genome Announc.">
        <title>Draft Genome of the Euendolithic (true boring) Cyanobacterium Mastigocoleus testarum strain BC008.</title>
        <authorList>
            <person name="Guida B.S."/>
            <person name="Garcia-Pichel F."/>
        </authorList>
    </citation>
    <scope>NUCLEOTIDE SEQUENCE [LARGE SCALE GENOMIC DNA]</scope>
    <source>
        <strain evidence="3 4">BC008</strain>
    </source>
</reference>
<dbReference type="HAMAP" id="MF_02101">
    <property type="entry name" value="DHNA_CoA_hydrolase"/>
    <property type="match status" value="1"/>
</dbReference>
<dbReference type="EMBL" id="LMTZ01000091">
    <property type="protein sequence ID" value="KST67085.1"/>
    <property type="molecule type" value="Genomic_DNA"/>
</dbReference>
<comment type="caution">
    <text evidence="3">The sequence shown here is derived from an EMBL/GenBank/DDBJ whole genome shotgun (WGS) entry which is preliminary data.</text>
</comment>
<dbReference type="UniPathway" id="UPA00995"/>
<dbReference type="PANTHER" id="PTHR31793:SF37">
    <property type="entry name" value="ACYL-COA THIOESTER HYDROLASE YBGC"/>
    <property type="match status" value="1"/>
</dbReference>
<keyword evidence="4" id="KW-1185">Reference proteome</keyword>
<dbReference type="EC" id="3.1.2.28" evidence="2"/>
<dbReference type="UniPathway" id="UPA01057">
    <property type="reaction ID" value="UER01033"/>
</dbReference>
<evidence type="ECO:0000313" key="4">
    <source>
        <dbReference type="Proteomes" id="UP000053372"/>
    </source>
</evidence>
<comment type="pathway">
    <text evidence="2">Cofactor biosynthesis; phylloquinone biosynthesis.</text>
</comment>
<accession>A0A0V7ZR44</accession>
<organism evidence="3 4">
    <name type="scientific">Mastigocoleus testarum BC008</name>
    <dbReference type="NCBI Taxonomy" id="371196"/>
    <lineage>
        <taxon>Bacteria</taxon>
        <taxon>Bacillati</taxon>
        <taxon>Cyanobacteriota</taxon>
        <taxon>Cyanophyceae</taxon>
        <taxon>Nostocales</taxon>
        <taxon>Hapalosiphonaceae</taxon>
        <taxon>Mastigocoleus</taxon>
    </lineage>
</organism>